<dbReference type="NCBIfam" id="TIGR00157">
    <property type="entry name" value="ribosome small subunit-dependent GTPase A"/>
    <property type="match status" value="1"/>
</dbReference>
<keyword evidence="2 10" id="KW-0690">Ribosome biogenesis</keyword>
<dbReference type="AlphaFoldDB" id="A0A142B9S6"/>
<dbReference type="RefSeq" id="WP_187300054.1">
    <property type="nucleotide sequence ID" value="NZ_CP013251.1"/>
</dbReference>
<feature type="binding site" evidence="10">
    <location>
        <position position="297"/>
    </location>
    <ligand>
        <name>Zn(2+)</name>
        <dbReference type="ChEBI" id="CHEBI:29105"/>
    </ligand>
</feature>
<evidence type="ECO:0000259" key="12">
    <source>
        <dbReference type="PROSITE" id="PS50936"/>
    </source>
</evidence>
<dbReference type="KEGG" id="emp:EZMO1_1311"/>
<organism evidence="14 15">
    <name type="scientific">Endozoicomonas montiporae CL-33</name>
    <dbReference type="NCBI Taxonomy" id="570277"/>
    <lineage>
        <taxon>Bacteria</taxon>
        <taxon>Pseudomonadati</taxon>
        <taxon>Pseudomonadota</taxon>
        <taxon>Gammaproteobacteria</taxon>
        <taxon>Oceanospirillales</taxon>
        <taxon>Endozoicomonadaceae</taxon>
        <taxon>Endozoicomonas</taxon>
    </lineage>
</organism>
<dbReference type="HAMAP" id="MF_01820">
    <property type="entry name" value="GTPase_RsgA"/>
    <property type="match status" value="1"/>
</dbReference>
<evidence type="ECO:0000259" key="13">
    <source>
        <dbReference type="PROSITE" id="PS51721"/>
    </source>
</evidence>
<comment type="cofactor">
    <cofactor evidence="10">
        <name>Zn(2+)</name>
        <dbReference type="ChEBI" id="CHEBI:29105"/>
    </cofactor>
    <text evidence="10">Binds 1 zinc ion per subunit.</text>
</comment>
<comment type="similarity">
    <text evidence="10">Belongs to the TRAFAC class YlqF/YawG GTPase family. RsgA subfamily.</text>
</comment>
<dbReference type="InterPro" id="IPR010914">
    <property type="entry name" value="RsgA_GTPase_dom"/>
</dbReference>
<feature type="domain" description="EngC GTPase" evidence="12">
    <location>
        <begin position="112"/>
        <end position="259"/>
    </location>
</feature>
<dbReference type="GO" id="GO:0019843">
    <property type="term" value="F:rRNA binding"/>
    <property type="evidence" value="ECO:0007669"/>
    <property type="project" value="UniProtKB-KW"/>
</dbReference>
<feature type="binding site" evidence="10">
    <location>
        <position position="289"/>
    </location>
    <ligand>
        <name>Zn(2+)</name>
        <dbReference type="ChEBI" id="CHEBI:29105"/>
    </ligand>
</feature>
<evidence type="ECO:0000256" key="5">
    <source>
        <dbReference type="ARBA" id="ARBA00022741"/>
    </source>
</evidence>
<dbReference type="STRING" id="570277.EZMO1_1311"/>
<keyword evidence="7 10" id="KW-0862">Zinc</keyword>
<evidence type="ECO:0000256" key="11">
    <source>
        <dbReference type="SAM" id="MobiDB-lite"/>
    </source>
</evidence>
<dbReference type="Gene3D" id="3.40.50.300">
    <property type="entry name" value="P-loop containing nucleotide triphosphate hydrolases"/>
    <property type="match status" value="1"/>
</dbReference>
<dbReference type="GO" id="GO:0003924">
    <property type="term" value="F:GTPase activity"/>
    <property type="evidence" value="ECO:0007669"/>
    <property type="project" value="UniProtKB-UniRule"/>
</dbReference>
<evidence type="ECO:0000256" key="4">
    <source>
        <dbReference type="ARBA" id="ARBA00022730"/>
    </source>
</evidence>
<proteinExistence type="inferred from homology"/>
<evidence type="ECO:0000256" key="3">
    <source>
        <dbReference type="ARBA" id="ARBA00022723"/>
    </source>
</evidence>
<comment type="function">
    <text evidence="10">One of several proteins that assist in the late maturation steps of the functional core of the 30S ribosomal subunit. Helps release RbfA from mature subunits. May play a role in the assembly of ribosomal proteins into the subunit. Circularly permuted GTPase that catalyzes slow GTP hydrolysis, GTPase activity is stimulated by the 30S ribosomal subunit.</text>
</comment>
<sequence length="357" mass="40031">MTYSNQTASENASVNLSLHELGWKPFFQQQLTLDEWDDAIPARVVEQHRSVIVIQTEDERLSLPVLPDMTGITVGDWLLINRENRFSRLLDRQSLFSRKAAGGKVNSQCIAANVDTVFIVSSMNHDFNLNRIERFLALVHEAGAEPVVVLTKADLCEDPQSYLQQVRSMDAMLMVEPVNALDTHSVKALDSWCSMGKTIAFLGSSGVGKSTLVNTLLHRQSQTTGNIREDDSKGRHTTTARSLHPMSSGSLLLDTPGMRELQLADCEQGVEETFADIQRLTQQCQFSDCQHNGEPGCAIEQAIDDGQLEPRRLNNYRKLMREQAMNAATLAEKRARDKSLSRLYQSVQNESRRRKKG</sequence>
<feature type="binding site" evidence="10">
    <location>
        <begin position="203"/>
        <end position="211"/>
    </location>
    <ligand>
        <name>GTP</name>
        <dbReference type="ChEBI" id="CHEBI:37565"/>
    </ligand>
</feature>
<dbReference type="GO" id="GO:0046872">
    <property type="term" value="F:metal ion binding"/>
    <property type="evidence" value="ECO:0007669"/>
    <property type="project" value="UniProtKB-KW"/>
</dbReference>
<dbReference type="SUPFAM" id="SSF52540">
    <property type="entry name" value="P-loop containing nucleoside triphosphate hydrolases"/>
    <property type="match status" value="1"/>
</dbReference>
<dbReference type="InterPro" id="IPR027417">
    <property type="entry name" value="P-loop_NTPase"/>
</dbReference>
<keyword evidence="1 10" id="KW-0963">Cytoplasm</keyword>
<keyword evidence="6 10" id="KW-0378">Hydrolase</keyword>
<evidence type="ECO:0000256" key="2">
    <source>
        <dbReference type="ARBA" id="ARBA00022517"/>
    </source>
</evidence>
<dbReference type="InterPro" id="IPR030378">
    <property type="entry name" value="G_CP_dom"/>
</dbReference>
<dbReference type="GO" id="GO:0042274">
    <property type="term" value="P:ribosomal small subunit biogenesis"/>
    <property type="evidence" value="ECO:0007669"/>
    <property type="project" value="UniProtKB-UniRule"/>
</dbReference>
<dbReference type="GO" id="GO:0005525">
    <property type="term" value="F:GTP binding"/>
    <property type="evidence" value="ECO:0007669"/>
    <property type="project" value="UniProtKB-UniRule"/>
</dbReference>
<feature type="region of interest" description="Disordered" evidence="11">
    <location>
        <begin position="220"/>
        <end position="249"/>
    </location>
</feature>
<feature type="compositionally biased region" description="Polar residues" evidence="11">
    <location>
        <begin position="237"/>
        <end position="249"/>
    </location>
</feature>
<protein>
    <recommendedName>
        <fullName evidence="10">Small ribosomal subunit biogenesis GTPase RsgA</fullName>
        <ecNumber evidence="10">3.6.1.-</ecNumber>
    </recommendedName>
</protein>
<evidence type="ECO:0000313" key="14">
    <source>
        <dbReference type="EMBL" id="AMO55502.1"/>
    </source>
</evidence>
<evidence type="ECO:0000256" key="6">
    <source>
        <dbReference type="ARBA" id="ARBA00022801"/>
    </source>
</evidence>
<feature type="region of interest" description="Disordered" evidence="11">
    <location>
        <begin position="338"/>
        <end position="357"/>
    </location>
</feature>
<dbReference type="CDD" id="cd01854">
    <property type="entry name" value="YjeQ_EngC"/>
    <property type="match status" value="1"/>
</dbReference>
<keyword evidence="5 10" id="KW-0547">Nucleotide-binding</keyword>
<dbReference type="PANTHER" id="PTHR32120:SF10">
    <property type="entry name" value="SMALL RIBOSOMAL SUBUNIT BIOGENESIS GTPASE RSGA"/>
    <property type="match status" value="1"/>
</dbReference>
<keyword evidence="3 10" id="KW-0479">Metal-binding</keyword>
<dbReference type="Gene3D" id="1.10.40.50">
    <property type="entry name" value="Probable gtpase engc, domain 3"/>
    <property type="match status" value="1"/>
</dbReference>
<evidence type="ECO:0000256" key="7">
    <source>
        <dbReference type="ARBA" id="ARBA00022833"/>
    </source>
</evidence>
<feature type="binding site" evidence="10">
    <location>
        <position position="291"/>
    </location>
    <ligand>
        <name>Zn(2+)</name>
        <dbReference type="ChEBI" id="CHEBI:29105"/>
    </ligand>
</feature>
<evidence type="ECO:0000256" key="1">
    <source>
        <dbReference type="ARBA" id="ARBA00022490"/>
    </source>
</evidence>
<keyword evidence="4 10" id="KW-0699">rRNA-binding</keyword>
<comment type="subunit">
    <text evidence="10">Monomer. Associates with 30S ribosomal subunit, binds 16S rRNA.</text>
</comment>
<evidence type="ECO:0000256" key="8">
    <source>
        <dbReference type="ARBA" id="ARBA00022884"/>
    </source>
</evidence>
<dbReference type="InterPro" id="IPR004881">
    <property type="entry name" value="Ribosome_biogen_GTPase_RsgA"/>
</dbReference>
<gene>
    <name evidence="14" type="primary">rsgA2</name>
    <name evidence="10" type="synonym">rsgA</name>
    <name evidence="14" type="ORF">EZMO1_1311</name>
</gene>
<dbReference type="PANTHER" id="PTHR32120">
    <property type="entry name" value="SMALL RIBOSOMAL SUBUNIT BIOGENESIS GTPASE RSGA"/>
    <property type="match status" value="1"/>
</dbReference>
<reference evidence="14 15" key="1">
    <citation type="journal article" date="2016" name="Front. Microbiol.">
        <title>Genomic Insight into the Host-Endosymbiont Relationship of Endozoicomonas montiporae CL-33(T) with its Coral Host.</title>
        <authorList>
            <person name="Ding J.-Y."/>
            <person name="Shiu J.-H."/>
            <person name="Chen W.-M."/>
            <person name="Chiang Y.-R."/>
            <person name="Tang S.-L."/>
        </authorList>
    </citation>
    <scope>NUCLEOTIDE SEQUENCE [LARGE SCALE GENOMIC DNA]</scope>
    <source>
        <strain evidence="14 15">CL-33</strain>
    </source>
</reference>
<evidence type="ECO:0000256" key="9">
    <source>
        <dbReference type="ARBA" id="ARBA00023134"/>
    </source>
</evidence>
<keyword evidence="8 10" id="KW-0694">RNA-binding</keyword>
<evidence type="ECO:0000313" key="15">
    <source>
        <dbReference type="Proteomes" id="UP000071065"/>
    </source>
</evidence>
<name>A0A142B9S6_9GAMM</name>
<dbReference type="EC" id="3.6.1.-" evidence="10"/>
<evidence type="ECO:0000256" key="10">
    <source>
        <dbReference type="HAMAP-Rule" id="MF_01820"/>
    </source>
</evidence>
<dbReference type="EMBL" id="CP013251">
    <property type="protein sequence ID" value="AMO55502.1"/>
    <property type="molecule type" value="Genomic_DNA"/>
</dbReference>
<comment type="subcellular location">
    <subcellularLocation>
        <location evidence="10">Cytoplasm</location>
    </subcellularLocation>
</comment>
<dbReference type="PATRIC" id="fig|570277.3.peg.1434"/>
<dbReference type="Pfam" id="PF03193">
    <property type="entry name" value="RsgA_GTPase"/>
    <property type="match status" value="1"/>
</dbReference>
<dbReference type="PROSITE" id="PS51721">
    <property type="entry name" value="G_CP"/>
    <property type="match status" value="1"/>
</dbReference>
<dbReference type="PROSITE" id="PS50936">
    <property type="entry name" value="ENGC_GTPASE"/>
    <property type="match status" value="1"/>
</dbReference>
<keyword evidence="9 10" id="KW-0342">GTP-binding</keyword>
<accession>A0A142B9S6</accession>
<dbReference type="GO" id="GO:0005737">
    <property type="term" value="C:cytoplasm"/>
    <property type="evidence" value="ECO:0007669"/>
    <property type="project" value="UniProtKB-SubCell"/>
</dbReference>
<feature type="binding site" evidence="10">
    <location>
        <begin position="151"/>
        <end position="154"/>
    </location>
    <ligand>
        <name>GTP</name>
        <dbReference type="ChEBI" id="CHEBI:37565"/>
    </ligand>
</feature>
<feature type="binding site" evidence="10">
    <location>
        <position position="284"/>
    </location>
    <ligand>
        <name>Zn(2+)</name>
        <dbReference type="ChEBI" id="CHEBI:29105"/>
    </ligand>
</feature>
<dbReference type="Proteomes" id="UP000071065">
    <property type="component" value="Chromosome"/>
</dbReference>
<feature type="domain" description="CP-type G" evidence="13">
    <location>
        <begin position="93"/>
        <end position="261"/>
    </location>
</feature>